<name>A0A9D4XNG2_PEA</name>
<keyword evidence="2" id="KW-1185">Reference proteome</keyword>
<protein>
    <submittedName>
        <fullName evidence="1">Uncharacterized protein</fullName>
    </submittedName>
</protein>
<gene>
    <name evidence="1" type="ORF">KIW84_030004</name>
</gene>
<dbReference type="Gramene" id="Psat03G0000400-T1">
    <property type="protein sequence ID" value="KAI5423618.1"/>
    <property type="gene ID" value="KIW84_030004"/>
</dbReference>
<sequence>MTELGGLLGPELSDGSFVYLGLDAEQNVVYCTIDLSGENGFAPEFGGVQFNFVELSTFMVTADWLDSIAMENLSIVGHLD</sequence>
<dbReference type="EMBL" id="JAMSHJ010000003">
    <property type="protein sequence ID" value="KAI5423618.1"/>
    <property type="molecule type" value="Genomic_DNA"/>
</dbReference>
<comment type="caution">
    <text evidence="1">The sequence shown here is derived from an EMBL/GenBank/DDBJ whole genome shotgun (WGS) entry which is preliminary data.</text>
</comment>
<evidence type="ECO:0000313" key="1">
    <source>
        <dbReference type="EMBL" id="KAI5423618.1"/>
    </source>
</evidence>
<organism evidence="1 2">
    <name type="scientific">Pisum sativum</name>
    <name type="common">Garden pea</name>
    <name type="synonym">Lathyrus oleraceus</name>
    <dbReference type="NCBI Taxonomy" id="3888"/>
    <lineage>
        <taxon>Eukaryota</taxon>
        <taxon>Viridiplantae</taxon>
        <taxon>Streptophyta</taxon>
        <taxon>Embryophyta</taxon>
        <taxon>Tracheophyta</taxon>
        <taxon>Spermatophyta</taxon>
        <taxon>Magnoliopsida</taxon>
        <taxon>eudicotyledons</taxon>
        <taxon>Gunneridae</taxon>
        <taxon>Pentapetalae</taxon>
        <taxon>rosids</taxon>
        <taxon>fabids</taxon>
        <taxon>Fabales</taxon>
        <taxon>Fabaceae</taxon>
        <taxon>Papilionoideae</taxon>
        <taxon>50 kb inversion clade</taxon>
        <taxon>NPAAA clade</taxon>
        <taxon>Hologalegina</taxon>
        <taxon>IRL clade</taxon>
        <taxon>Fabeae</taxon>
        <taxon>Lathyrus</taxon>
    </lineage>
</organism>
<dbReference type="AlphaFoldDB" id="A0A9D4XNG2"/>
<dbReference type="Proteomes" id="UP001058974">
    <property type="component" value="Chromosome 3"/>
</dbReference>
<proteinExistence type="predicted"/>
<reference evidence="1 2" key="1">
    <citation type="journal article" date="2022" name="Nat. Genet.">
        <title>Improved pea reference genome and pan-genome highlight genomic features and evolutionary characteristics.</title>
        <authorList>
            <person name="Yang T."/>
            <person name="Liu R."/>
            <person name="Luo Y."/>
            <person name="Hu S."/>
            <person name="Wang D."/>
            <person name="Wang C."/>
            <person name="Pandey M.K."/>
            <person name="Ge S."/>
            <person name="Xu Q."/>
            <person name="Li N."/>
            <person name="Li G."/>
            <person name="Huang Y."/>
            <person name="Saxena R.K."/>
            <person name="Ji Y."/>
            <person name="Li M."/>
            <person name="Yan X."/>
            <person name="He Y."/>
            <person name="Liu Y."/>
            <person name="Wang X."/>
            <person name="Xiang C."/>
            <person name="Varshney R.K."/>
            <person name="Ding H."/>
            <person name="Gao S."/>
            <person name="Zong X."/>
        </authorList>
    </citation>
    <scope>NUCLEOTIDE SEQUENCE [LARGE SCALE GENOMIC DNA]</scope>
    <source>
        <strain evidence="1 2">cv. Zhongwan 6</strain>
    </source>
</reference>
<accession>A0A9D4XNG2</accession>
<evidence type="ECO:0000313" key="2">
    <source>
        <dbReference type="Proteomes" id="UP001058974"/>
    </source>
</evidence>